<proteinExistence type="predicted"/>
<name>A0A8S5VG07_9CAUD</name>
<protein>
    <submittedName>
        <fullName evidence="1">Tail assembly chaperone protein</fullName>
    </submittedName>
</protein>
<accession>A0A8S5VG07</accession>
<reference evidence="1" key="1">
    <citation type="journal article" date="2021" name="Proc. Natl. Acad. Sci. U.S.A.">
        <title>A Catalog of Tens of Thousands of Viruses from Human Metagenomes Reveals Hidden Associations with Chronic Diseases.</title>
        <authorList>
            <person name="Tisza M.J."/>
            <person name="Buck C.B."/>
        </authorList>
    </citation>
    <scope>NUCLEOTIDE SEQUENCE</scope>
    <source>
        <strain evidence="1">Ct3R43</strain>
    </source>
</reference>
<organism evidence="1">
    <name type="scientific">Siphoviridae sp. ct3R43</name>
    <dbReference type="NCBI Taxonomy" id="2825321"/>
    <lineage>
        <taxon>Viruses</taxon>
        <taxon>Duplodnaviria</taxon>
        <taxon>Heunggongvirae</taxon>
        <taxon>Uroviricota</taxon>
        <taxon>Caudoviricetes</taxon>
    </lineage>
</organism>
<dbReference type="EMBL" id="BK016262">
    <property type="protein sequence ID" value="DAG05600.1"/>
    <property type="molecule type" value="Genomic_DNA"/>
</dbReference>
<sequence>MIINGKEITAKPIDFNATIELNDLGGDIYSFGTKPLAALRAYLAYCEGVSAEEAGQEIEAHIIGGGGLSDLSTAFMKACDDSAFFKAMITKAKTAEKKQAKNA</sequence>
<evidence type="ECO:0000313" key="1">
    <source>
        <dbReference type="EMBL" id="DAG05600.1"/>
    </source>
</evidence>